<dbReference type="CDD" id="cd00657">
    <property type="entry name" value="Ferritin_like"/>
    <property type="match status" value="1"/>
</dbReference>
<protein>
    <submittedName>
        <fullName evidence="1">DUF455 family protein</fullName>
    </submittedName>
</protein>
<dbReference type="PANTHER" id="PTHR42782">
    <property type="entry name" value="SI:CH73-314G15.3"/>
    <property type="match status" value="1"/>
</dbReference>
<gene>
    <name evidence="1" type="ORF">ENQ76_12000</name>
</gene>
<dbReference type="AlphaFoldDB" id="A0A7C2PI20"/>
<evidence type="ECO:0000313" key="1">
    <source>
        <dbReference type="EMBL" id="HEN16177.1"/>
    </source>
</evidence>
<dbReference type="SUPFAM" id="SSF47240">
    <property type="entry name" value="Ferritin-like"/>
    <property type="match status" value="1"/>
</dbReference>
<dbReference type="InterPro" id="IPR009078">
    <property type="entry name" value="Ferritin-like_SF"/>
</dbReference>
<sequence>MPSLRTFAETVLLSPAIDAKLRRVDGLFADDEPGPPLRVERPARPDDLQFAPRRTAPAMPHPNTFSDPARRAVAHHILANHELQALEVMAATLLAFPDAPTAFRQGMARIMTDEQRHTRMHIERAAALGVRFGDLPVNGYIWQKSREFVSVLDYLAGLPLTFEGRNLDHTLEFERHFQAAGDPKSAAVMRQIHRDEIEHVAFGYEWLCRLKPAALSDWDAYVQHLHWPLRPDKARGDEFHSEPRTAAGLSAEFIDRLRAS</sequence>
<dbReference type="EMBL" id="DSOK01000336">
    <property type="protein sequence ID" value="HEN16177.1"/>
    <property type="molecule type" value="Genomic_DNA"/>
</dbReference>
<dbReference type="Pfam" id="PF04305">
    <property type="entry name" value="DUF455"/>
    <property type="match status" value="1"/>
</dbReference>
<accession>A0A7C2PI20</accession>
<name>A0A7C2PI20_9PLAN</name>
<proteinExistence type="predicted"/>
<comment type="caution">
    <text evidence="1">The sequence shown here is derived from an EMBL/GenBank/DDBJ whole genome shotgun (WGS) entry which is preliminary data.</text>
</comment>
<organism evidence="1">
    <name type="scientific">Schlesneria paludicola</name>
    <dbReference type="NCBI Taxonomy" id="360056"/>
    <lineage>
        <taxon>Bacteria</taxon>
        <taxon>Pseudomonadati</taxon>
        <taxon>Planctomycetota</taxon>
        <taxon>Planctomycetia</taxon>
        <taxon>Planctomycetales</taxon>
        <taxon>Planctomycetaceae</taxon>
        <taxon>Schlesneria</taxon>
    </lineage>
</organism>
<reference evidence="1" key="1">
    <citation type="journal article" date="2020" name="mSystems">
        <title>Genome- and Community-Level Interaction Insights into Carbon Utilization and Element Cycling Functions of Hydrothermarchaeota in Hydrothermal Sediment.</title>
        <authorList>
            <person name="Zhou Z."/>
            <person name="Liu Y."/>
            <person name="Xu W."/>
            <person name="Pan J."/>
            <person name="Luo Z.H."/>
            <person name="Li M."/>
        </authorList>
    </citation>
    <scope>NUCLEOTIDE SEQUENCE [LARGE SCALE GENOMIC DNA]</scope>
    <source>
        <strain evidence="1">SpSt-339</strain>
    </source>
</reference>
<dbReference type="PANTHER" id="PTHR42782:SF2">
    <property type="entry name" value="3-OXOACYL-[ACYL-CARRIER-PROTEIN] SYNTHASE-LIKE PROTEIN"/>
    <property type="match status" value="1"/>
</dbReference>
<dbReference type="InterPro" id="IPR007402">
    <property type="entry name" value="DUF455"/>
</dbReference>